<evidence type="ECO:0000313" key="2">
    <source>
        <dbReference type="EMBL" id="PGH03425.1"/>
    </source>
</evidence>
<accession>A0A2B7X3C1</accession>
<name>A0A2B7X3C1_POLH7</name>
<dbReference type="Proteomes" id="UP000224634">
    <property type="component" value="Unassembled WGS sequence"/>
</dbReference>
<dbReference type="AlphaFoldDB" id="A0A2B7X3C1"/>
<gene>
    <name evidence="2" type="ORF">AJ80_08673</name>
</gene>
<comment type="caution">
    <text evidence="2">The sequence shown here is derived from an EMBL/GenBank/DDBJ whole genome shotgun (WGS) entry which is preliminary data.</text>
</comment>
<feature type="region of interest" description="Disordered" evidence="1">
    <location>
        <begin position="1"/>
        <end position="23"/>
    </location>
</feature>
<reference evidence="2 3" key="1">
    <citation type="submission" date="2017-10" db="EMBL/GenBank/DDBJ databases">
        <title>Comparative genomics in systemic dimorphic fungi from Ajellomycetaceae.</title>
        <authorList>
            <person name="Munoz J.F."/>
            <person name="Mcewen J.G."/>
            <person name="Clay O.K."/>
            <person name="Cuomo C.A."/>
        </authorList>
    </citation>
    <scope>NUCLEOTIDE SEQUENCE [LARGE SCALE GENOMIC DNA]</scope>
    <source>
        <strain evidence="2 3">UAMH7299</strain>
    </source>
</reference>
<sequence length="87" mass="9485">MPTVHQPSLDAPPLSGDSIESPLAEVQPCPEDMVDFSQASSEKACSSHEGGTAMQENDNFMFVALSQVMISRPATSYDDQEDKTYCR</sequence>
<proteinExistence type="predicted"/>
<protein>
    <submittedName>
        <fullName evidence="2">Uncharacterized protein</fullName>
    </submittedName>
</protein>
<evidence type="ECO:0000313" key="3">
    <source>
        <dbReference type="Proteomes" id="UP000224634"/>
    </source>
</evidence>
<keyword evidence="3" id="KW-1185">Reference proteome</keyword>
<evidence type="ECO:0000256" key="1">
    <source>
        <dbReference type="SAM" id="MobiDB-lite"/>
    </source>
</evidence>
<organism evidence="2 3">
    <name type="scientific">Polytolypa hystricis (strain UAMH7299)</name>
    <dbReference type="NCBI Taxonomy" id="1447883"/>
    <lineage>
        <taxon>Eukaryota</taxon>
        <taxon>Fungi</taxon>
        <taxon>Dikarya</taxon>
        <taxon>Ascomycota</taxon>
        <taxon>Pezizomycotina</taxon>
        <taxon>Eurotiomycetes</taxon>
        <taxon>Eurotiomycetidae</taxon>
        <taxon>Onygenales</taxon>
        <taxon>Onygenales incertae sedis</taxon>
        <taxon>Polytolypa</taxon>
    </lineage>
</organism>
<dbReference type="EMBL" id="PDNA01000211">
    <property type="protein sequence ID" value="PGH03425.1"/>
    <property type="molecule type" value="Genomic_DNA"/>
</dbReference>